<keyword evidence="2" id="KW-0288">FMN</keyword>
<dbReference type="PANTHER" id="PTHR23026:SF90">
    <property type="entry name" value="IODOTYROSINE DEIODINASE 1"/>
    <property type="match status" value="1"/>
</dbReference>
<evidence type="ECO:0000256" key="2">
    <source>
        <dbReference type="ARBA" id="ARBA00022643"/>
    </source>
</evidence>
<feature type="transmembrane region" description="Helical" evidence="4">
    <location>
        <begin position="21"/>
        <end position="39"/>
    </location>
</feature>
<accession>A0A0N8KF60</accession>
<evidence type="ECO:0000313" key="6">
    <source>
        <dbReference type="EMBL" id="KPQ13234.1"/>
    </source>
</evidence>
<evidence type="ECO:0000313" key="7">
    <source>
        <dbReference type="Proteomes" id="UP000050421"/>
    </source>
</evidence>
<dbReference type="InterPro" id="IPR029479">
    <property type="entry name" value="Nitroreductase"/>
</dbReference>
<protein>
    <submittedName>
        <fullName evidence="6">Nitroreductase</fullName>
    </submittedName>
</protein>
<dbReference type="AlphaFoldDB" id="A0A0N8KF60"/>
<feature type="domain" description="Nitroreductase" evidence="5">
    <location>
        <begin position="187"/>
        <end position="240"/>
    </location>
</feature>
<evidence type="ECO:0000259" key="5">
    <source>
        <dbReference type="Pfam" id="PF00881"/>
    </source>
</evidence>
<keyword evidence="4" id="KW-1133">Transmembrane helix</keyword>
<evidence type="ECO:0000256" key="3">
    <source>
        <dbReference type="ARBA" id="ARBA00023002"/>
    </source>
</evidence>
<feature type="domain" description="Nitroreductase" evidence="5">
    <location>
        <begin position="253"/>
        <end position="331"/>
    </location>
</feature>
<dbReference type="InterPro" id="IPR000415">
    <property type="entry name" value="Nitroreductase-like"/>
</dbReference>
<evidence type="ECO:0000256" key="1">
    <source>
        <dbReference type="ARBA" id="ARBA00022630"/>
    </source>
</evidence>
<reference evidence="6 7" key="1">
    <citation type="submission" date="2015-09" db="EMBL/GenBank/DDBJ databases">
        <title>Identification and resolution of microdiversity through metagenomic sequencing of parallel consortia.</title>
        <authorList>
            <person name="Nelson W.C."/>
            <person name="Romine M.F."/>
            <person name="Lindemann S.R."/>
        </authorList>
    </citation>
    <scope>NUCLEOTIDE SEQUENCE [LARGE SCALE GENOMIC DNA]</scope>
    <source>
        <strain evidence="6">HL-49</strain>
    </source>
</reference>
<dbReference type="OrthoDB" id="9809288at2"/>
<comment type="caution">
    <text evidence="6">The sequence shown here is derived from an EMBL/GenBank/DDBJ whole genome shotgun (WGS) entry which is preliminary data.</text>
</comment>
<dbReference type="PATRIC" id="fig|1305737.6.peg.3452"/>
<dbReference type="Gene3D" id="3.40.109.10">
    <property type="entry name" value="NADH Oxidase"/>
    <property type="match status" value="1"/>
</dbReference>
<keyword evidence="1" id="KW-0285">Flavoprotein</keyword>
<proteinExistence type="predicted"/>
<dbReference type="PANTHER" id="PTHR23026">
    <property type="entry name" value="NADPH NITROREDUCTASE"/>
    <property type="match status" value="1"/>
</dbReference>
<keyword evidence="4" id="KW-0472">Membrane</keyword>
<keyword evidence="4" id="KW-0812">Transmembrane</keyword>
<dbReference type="EMBL" id="LJXT01000098">
    <property type="protein sequence ID" value="KPQ13234.1"/>
    <property type="molecule type" value="Genomic_DNA"/>
</dbReference>
<gene>
    <name evidence="6" type="ORF">HLUCCX10_13675</name>
</gene>
<dbReference type="STRING" id="1305737.GCA_000526355_01811"/>
<dbReference type="InterPro" id="IPR050627">
    <property type="entry name" value="Nitroreductase/BluB"/>
</dbReference>
<dbReference type="SUPFAM" id="SSF55469">
    <property type="entry name" value="FMN-dependent nitroreductase-like"/>
    <property type="match status" value="1"/>
</dbReference>
<dbReference type="GO" id="GO:0016491">
    <property type="term" value="F:oxidoreductase activity"/>
    <property type="evidence" value="ECO:0007669"/>
    <property type="project" value="UniProtKB-KW"/>
</dbReference>
<name>A0A0N8KF60_9BACT</name>
<dbReference type="Proteomes" id="UP000050421">
    <property type="component" value="Unassembled WGS sequence"/>
</dbReference>
<dbReference type="Pfam" id="PF00881">
    <property type="entry name" value="Nitroreductase"/>
    <property type="match status" value="2"/>
</dbReference>
<organism evidence="6 7">
    <name type="scientific">Algoriphagus marincola HL-49</name>
    <dbReference type="NCBI Taxonomy" id="1305737"/>
    <lineage>
        <taxon>Bacteria</taxon>
        <taxon>Pseudomonadati</taxon>
        <taxon>Bacteroidota</taxon>
        <taxon>Cytophagia</taxon>
        <taxon>Cytophagales</taxon>
        <taxon>Cyclobacteriaceae</taxon>
        <taxon>Algoriphagus</taxon>
    </lineage>
</organism>
<sequence length="357" mass="41391">MIKKYYGDLKKKKAHFLKHKFPLLFSGSSNLAALYYHIFNSGFSREVRGVLAGKIRHQNLAESEGKNHFMLVRNTHRLEKALLMRPRKPIFALDYIEETINCYVGIASDPEADINLGQLKWSTDVLKEYFDAIDPVDRVASQKTRFEKVINSKKTEFSSSNKSYTPYARKDTDISKIEYDSFYKLCRQRRSVRWFLDKPVPRQLIDKAILAAIESPSACNRQPFTYRIFDQKDLVDKVSQFPMGTKGYAHNIQTFIVVVGHLDAYFDERDRHLIYIDGSLANMSLMLALETLGLGSCPINWPEIESREQLMEDFLQLNPWERPIMCLGIGYPDPEGMVAFSKKRDLSEIRSYNFDVH</sequence>
<dbReference type="eggNOG" id="COG0778">
    <property type="taxonomic scope" value="Bacteria"/>
</dbReference>
<evidence type="ECO:0000256" key="4">
    <source>
        <dbReference type="SAM" id="Phobius"/>
    </source>
</evidence>
<keyword evidence="3" id="KW-0560">Oxidoreductase</keyword>